<dbReference type="PANTHER" id="PTHR43056:SF10">
    <property type="entry name" value="COCE_NOND FAMILY, PUTATIVE (AFU_ORTHOLOGUE AFUA_7G00600)-RELATED"/>
    <property type="match status" value="1"/>
</dbReference>
<dbReference type="Pfam" id="PF08530">
    <property type="entry name" value="PepX_C"/>
    <property type="match status" value="1"/>
</dbReference>
<proteinExistence type="predicted"/>
<dbReference type="SMART" id="SM00939">
    <property type="entry name" value="PepX_C"/>
    <property type="match status" value="1"/>
</dbReference>
<dbReference type="InterPro" id="IPR050585">
    <property type="entry name" value="Xaa-Pro_dipeptidyl-ppase/CocE"/>
</dbReference>
<dbReference type="AlphaFoldDB" id="V6MMI9"/>
<comment type="caution">
    <text evidence="3">The sequence shown here is derived from an EMBL/GenBank/DDBJ whole genome shotgun (WGS) entry which is preliminary data.</text>
</comment>
<dbReference type="NCBIfam" id="TIGR00976">
    <property type="entry name" value="CocE_NonD"/>
    <property type="match status" value="1"/>
</dbReference>
<dbReference type="InterPro" id="IPR000383">
    <property type="entry name" value="Xaa-Pro-like_dom"/>
</dbReference>
<keyword evidence="4" id="KW-1185">Reference proteome</keyword>
<sequence>MKLRVRNLQKCFWTLLILASLLTVPLGTPIGVLANSAGETELVSTHGMYKGYSQKRYDEWVKTSQYVTMPDETKIAVDIFRPSIGGVPVGEKLPVLWTHARYHRSFEGRTMLEADPWLKELLFHGYVIAVADARGSGASFGSRYGEFMEQEARDAYTITEWLASQPWSSGSVGMYGKSYLGISQLFAASEHPPSLKAIFPQMTMFDSYGFLYDGGVFKKPFLELWGNRVNHLDKMVPGAKVDEDRDGILRDQAMKEHQQNVDPYTLWSRMPYRDSLDAGTKQALYETRSPSSRLKEISSSQVPVYHLTGWYDLWVKDAFLLYQNLDNPQKIMIGPWSHGNKQGIVQEHLRWYDYHLKGIDNGIMKEDPIVYYTMSSSGKGGWRTSKEWPLPEQKPMRFYFGPELAKHPQFVHQGSLRIQPPTSSGQDLYTVDYTTTSGPGSRWNNGAGGDFHYPDMTTNDQKGLTYTTPPLTADLEVTGHPVVSVTVSSPVEDLDLFVYLEDVNEQGYSRYITEGSLRASSRNETKLLYDNLGLPFHRGNQSDKQPLPLNKPTEMKLSLLPTSYIFEEGHRIRITITGADADNALTEVITPSPTITMWRSQDHPSYVELPVIPKRSARNVCGILQGHPLIKLGTLSLSCTKPEAS</sequence>
<evidence type="ECO:0000259" key="2">
    <source>
        <dbReference type="SMART" id="SM00939"/>
    </source>
</evidence>
<dbReference type="EMBL" id="AYJU01000001">
    <property type="protein sequence ID" value="EST56713.1"/>
    <property type="molecule type" value="Genomic_DNA"/>
</dbReference>
<dbReference type="eggNOG" id="COG2936">
    <property type="taxonomic scope" value="Bacteria"/>
</dbReference>
<dbReference type="Gene3D" id="3.40.50.1820">
    <property type="entry name" value="alpha/beta hydrolase"/>
    <property type="match status" value="1"/>
</dbReference>
<dbReference type="PATRIC" id="fig|1408254.3.peg.28"/>
<dbReference type="SUPFAM" id="SSF53474">
    <property type="entry name" value="alpha/beta-Hydrolases"/>
    <property type="match status" value="1"/>
</dbReference>
<reference evidence="3 4" key="1">
    <citation type="journal article" date="2014" name="Genome Announc.">
        <title>Draft Genome Sequence of Brevibacillus panacihumi Strain W25, a Halotolerant Hydrocarbon-Degrading Bacterium.</title>
        <authorList>
            <person name="Wang X."/>
            <person name="Jin D."/>
            <person name="Zhou L."/>
            <person name="Wu L."/>
            <person name="An W."/>
            <person name="Chen Y."/>
            <person name="Zhao L."/>
        </authorList>
    </citation>
    <scope>NUCLEOTIDE SEQUENCE [LARGE SCALE GENOMIC DNA]</scope>
    <source>
        <strain evidence="3 4">W25</strain>
    </source>
</reference>
<dbReference type="HOGENOM" id="CLU_015590_4_1_9"/>
<accession>V6MMI9</accession>
<gene>
    <name evidence="3" type="ORF">T458_00145</name>
</gene>
<dbReference type="PANTHER" id="PTHR43056">
    <property type="entry name" value="PEPTIDASE S9 PROLYL OLIGOPEPTIDASE"/>
    <property type="match status" value="1"/>
</dbReference>
<evidence type="ECO:0000256" key="1">
    <source>
        <dbReference type="ARBA" id="ARBA00022801"/>
    </source>
</evidence>
<dbReference type="Pfam" id="PF02129">
    <property type="entry name" value="Peptidase_S15"/>
    <property type="match status" value="1"/>
</dbReference>
<dbReference type="Proteomes" id="UP000017973">
    <property type="component" value="Unassembled WGS sequence"/>
</dbReference>
<dbReference type="Gene3D" id="1.10.3020.10">
    <property type="entry name" value="alpha-amino acid ester hydrolase ( Helical cap domain)"/>
    <property type="match status" value="1"/>
</dbReference>
<dbReference type="InterPro" id="IPR005674">
    <property type="entry name" value="CocE/Ser_esterase"/>
</dbReference>
<dbReference type="GO" id="GO:0008239">
    <property type="term" value="F:dipeptidyl-peptidase activity"/>
    <property type="evidence" value="ECO:0007669"/>
    <property type="project" value="InterPro"/>
</dbReference>
<keyword evidence="1" id="KW-0378">Hydrolase</keyword>
<organism evidence="3 4">
    <name type="scientific">Brevibacillus panacihumi W25</name>
    <dbReference type="NCBI Taxonomy" id="1408254"/>
    <lineage>
        <taxon>Bacteria</taxon>
        <taxon>Bacillati</taxon>
        <taxon>Bacillota</taxon>
        <taxon>Bacilli</taxon>
        <taxon>Bacillales</taxon>
        <taxon>Paenibacillaceae</taxon>
        <taxon>Brevibacillus</taxon>
    </lineage>
</organism>
<evidence type="ECO:0000313" key="4">
    <source>
        <dbReference type="Proteomes" id="UP000017973"/>
    </source>
</evidence>
<dbReference type="SUPFAM" id="SSF49785">
    <property type="entry name" value="Galactose-binding domain-like"/>
    <property type="match status" value="1"/>
</dbReference>
<feature type="domain" description="Xaa-Pro dipeptidyl-peptidase C-terminal" evidence="2">
    <location>
        <begin position="349"/>
        <end position="608"/>
    </location>
</feature>
<dbReference type="InterPro" id="IPR029058">
    <property type="entry name" value="AB_hydrolase_fold"/>
</dbReference>
<dbReference type="InterPro" id="IPR008979">
    <property type="entry name" value="Galactose-bd-like_sf"/>
</dbReference>
<name>V6MMI9_9BACL</name>
<dbReference type="RefSeq" id="WP_023554131.1">
    <property type="nucleotide sequence ID" value="NZ_KI629782.1"/>
</dbReference>
<dbReference type="STRING" id="1408254.T458_00145"/>
<evidence type="ECO:0000313" key="3">
    <source>
        <dbReference type="EMBL" id="EST56713.1"/>
    </source>
</evidence>
<dbReference type="Gene3D" id="2.60.120.260">
    <property type="entry name" value="Galactose-binding domain-like"/>
    <property type="match status" value="1"/>
</dbReference>
<dbReference type="InterPro" id="IPR013736">
    <property type="entry name" value="Xaa-Pro_dipept_C"/>
</dbReference>
<protein>
    <recommendedName>
        <fullName evidence="2">Xaa-Pro dipeptidyl-peptidase C-terminal domain-containing protein</fullName>
    </recommendedName>
</protein>
<dbReference type="OrthoDB" id="319764at2"/>